<accession>A0A183ALP7</accession>
<sequence length="80" mass="8948">MSATAQSFALHNHDLFSGATWRKLKFSRPNGSEEDHLNKLFLAALIDDAFIYFISKSTFSNCVPVHSSPKNKPSPRDLVP</sequence>
<keyword evidence="2" id="KW-1185">Reference proteome</keyword>
<reference evidence="1 2" key="2">
    <citation type="submission" date="2018-11" db="EMBL/GenBank/DDBJ databases">
        <authorList>
            <consortium name="Pathogen Informatics"/>
        </authorList>
    </citation>
    <scope>NUCLEOTIDE SEQUENCE [LARGE SCALE GENOMIC DNA]</scope>
    <source>
        <strain evidence="1 2">Egypt</strain>
    </source>
</reference>
<evidence type="ECO:0000313" key="3">
    <source>
        <dbReference type="WBParaSite" id="ECPE_0000790101-mRNA-1"/>
    </source>
</evidence>
<name>A0A183ALP7_9TREM</name>
<dbReference type="EMBL" id="UZAN01045217">
    <property type="protein sequence ID" value="VDP82253.1"/>
    <property type="molecule type" value="Genomic_DNA"/>
</dbReference>
<evidence type="ECO:0000313" key="2">
    <source>
        <dbReference type="Proteomes" id="UP000272942"/>
    </source>
</evidence>
<dbReference type="Proteomes" id="UP000272942">
    <property type="component" value="Unassembled WGS sequence"/>
</dbReference>
<organism evidence="3">
    <name type="scientific">Echinostoma caproni</name>
    <dbReference type="NCBI Taxonomy" id="27848"/>
    <lineage>
        <taxon>Eukaryota</taxon>
        <taxon>Metazoa</taxon>
        <taxon>Spiralia</taxon>
        <taxon>Lophotrochozoa</taxon>
        <taxon>Platyhelminthes</taxon>
        <taxon>Trematoda</taxon>
        <taxon>Digenea</taxon>
        <taxon>Plagiorchiida</taxon>
        <taxon>Echinostomata</taxon>
        <taxon>Echinostomatoidea</taxon>
        <taxon>Echinostomatidae</taxon>
        <taxon>Echinostoma</taxon>
    </lineage>
</organism>
<dbReference type="AlphaFoldDB" id="A0A183ALP7"/>
<gene>
    <name evidence="1" type="ORF">ECPE_LOCUS7882</name>
</gene>
<dbReference type="WBParaSite" id="ECPE_0000790101-mRNA-1">
    <property type="protein sequence ID" value="ECPE_0000790101-mRNA-1"/>
    <property type="gene ID" value="ECPE_0000790101"/>
</dbReference>
<reference evidence="3" key="1">
    <citation type="submission" date="2016-06" db="UniProtKB">
        <authorList>
            <consortium name="WormBaseParasite"/>
        </authorList>
    </citation>
    <scope>IDENTIFICATION</scope>
</reference>
<proteinExistence type="predicted"/>
<evidence type="ECO:0000313" key="1">
    <source>
        <dbReference type="EMBL" id="VDP82253.1"/>
    </source>
</evidence>
<protein>
    <submittedName>
        <fullName evidence="1 3">Uncharacterized protein</fullName>
    </submittedName>
</protein>